<comment type="caution">
    <text evidence="2">The sequence shown here is derived from an EMBL/GenBank/DDBJ whole genome shotgun (WGS) entry which is preliminary data.</text>
</comment>
<dbReference type="EMBL" id="BAAFRS010000305">
    <property type="protein sequence ID" value="GAB1226837.1"/>
    <property type="molecule type" value="Genomic_DNA"/>
</dbReference>
<accession>A0ABQ0DVR2</accession>
<keyword evidence="3" id="KW-1185">Reference proteome</keyword>
<organism evidence="2 3">
    <name type="scientific">Entamoeba nuttalli</name>
    <dbReference type="NCBI Taxonomy" id="412467"/>
    <lineage>
        <taxon>Eukaryota</taxon>
        <taxon>Amoebozoa</taxon>
        <taxon>Evosea</taxon>
        <taxon>Archamoebae</taxon>
        <taxon>Mastigamoebida</taxon>
        <taxon>Entamoebidae</taxon>
        <taxon>Entamoeba</taxon>
    </lineage>
</organism>
<evidence type="ECO:0000313" key="3">
    <source>
        <dbReference type="Proteomes" id="UP001628156"/>
    </source>
</evidence>
<protein>
    <submittedName>
        <fullName evidence="2">Uncharacterized protein</fullName>
    </submittedName>
</protein>
<keyword evidence="1" id="KW-0812">Transmembrane</keyword>
<keyword evidence="1" id="KW-0472">Membrane</keyword>
<gene>
    <name evidence="2" type="ORF">ENUP19_0305G0086</name>
</gene>
<evidence type="ECO:0000313" key="2">
    <source>
        <dbReference type="EMBL" id="GAB1226837.1"/>
    </source>
</evidence>
<evidence type="ECO:0000256" key="1">
    <source>
        <dbReference type="SAM" id="Phobius"/>
    </source>
</evidence>
<feature type="transmembrane region" description="Helical" evidence="1">
    <location>
        <begin position="1654"/>
        <end position="1681"/>
    </location>
</feature>
<proteinExistence type="predicted"/>
<name>A0ABQ0DVR2_9EUKA</name>
<sequence length="1692" mass="192437">MQIQNKKAKIIFRNGCNIQTINNSSIEFIGNGLIEKVIHSTIVSQNYFISIFESEFSSIEIINGIVLIGSNENKSNNISFTEITLVNSSLLFSNTTTDSNINIDTLNIYGNVSLKEIIIGDSYDIEIHNLCIIGIPVIVFRSYSVLLKWFNTTSICGSYRVLQNKNQIVYSQEGSYFETQSQVQCISRCSRNKIWFGKLIEKERNLCNLNNQVSIVELNCNILYNSSMLQDIVFNSLIIRKGLLHQIHDIHIRQLILQSPDISHIEFINDTISTVIIDNPEITISLYYTNITVFQSFNSYINFFDNSSLIQRLELYNSILINKNLTSFINNVIIFIGNSSFNIDGIVVDTMRIKSLSNASLFNVSNIYTKSLTINSLSIDYFVNITSNLVTLIYSKIKTKIKNIHAQTINIIHSSIFTSEKIQYNKMVIVSLIHNVFTNNFFESSVMFLNFNSSLINYINFHNKDSFYSKLNRLNNLYSTTFDYTNIQTTIPENLSLLYQNQSQLFVSSSKKYLFQSNISSKMNELCLSHNKTKREENIITINLSNSTLTLTENTIIKITKENSKIFVRTKNQITLTFQKVLCSSSVYIHPIDYSKPTIIVNDAEESCSDKIFISSSIPLILSPISTPKVKTNCGLLAISSALLINLISEDPYDYDLFFSFSELKKNTCPPFICVSSNGISISSDNINIKCSNANKFTSDRSSVYVDRIDSPLYGVFHDVIVSKNVQTISWVGLSIDSNSYDISYITNLRVAPKTYFSIRKLNLHITKIYGTELSLSLIESTVECTTHASFLLLKLEDFSEFKSKDLDIQKIISSFGTLIISESLTVETIEYSLNWDNQNNNPMIKISSLILKNESIVNWVVVDSNVATKETIPLLVVSNGIQYQQPTFSFIHCDQKVLFTSGTNQINGIKCILFGIYKTCVLIKENANLLSSYDMLQSSASTCPCTSDSLEGCTIIIKTSSVYGSINTNNLETNITTSFNLKSLWIDDTLFVFQNISIQCKSTYIKSIQIPENRCISFFSNCQIGSISGNGEFVSSQNVIVDTVYQTRMTVNNININKLFSPSFVLLNNTKIELLNGSSFSMKQGILEYIHQLEPPINYHSRESFTMYLTKFINFPMNTCFELAEFKTLPQTIMISSFSPNTFDLEIACKNKVIVCNSPMTLFNCGIQRCVVTHPDEPLDSSKAYDTLNCPCGFTEVKTKYSHELCSLVAKDMQVLENMRGNFHSIEVSDNTVFMLDGQLSISEYYPVSNQTFNSNNNYVTLYIHIIGNQMFSINLNVEATIFLNAKQSKFFITKNIIFDTILTDSIYITSSAMLTLPSNVPSNFMINITSQHINIPNGIECLSMIIYSNFFESPLFIIGNDKPFKMESFEFDGMAKGVIVETSQKSLVKVDTLKNIYIDDEQRYLTTEEIPKTRVVCKYDNGWKNDNCPCKGIYCDVIIYSSIINEPLINISRLIIETNCIFQKTVIAHYVELNANATFTDCIITNLNVFNKDLIILRLKSFVIEKITRKETIPLIINSTKEGNIIFLEAPLLYLITNEPMKFKHIISSNLIMYQQTNKMIMKGVNSIIESDNVVIFVSSILHNFILKSSIIPPLDVISVYSRENNTIKKLTFGYVSVLCFDYLYISNSTKLPVCPTDHLTNEDELTNQKQLWYLMLIPIFCILILFMISILVCVYKIYQRRVQRRLRLF</sequence>
<dbReference type="Proteomes" id="UP001628156">
    <property type="component" value="Unassembled WGS sequence"/>
</dbReference>
<keyword evidence="1" id="KW-1133">Transmembrane helix</keyword>
<reference evidence="2 3" key="1">
    <citation type="journal article" date="2019" name="PLoS Negl. Trop. Dis.">
        <title>Whole genome sequencing of Entamoeba nuttalli reveals mammalian host-related molecular signatures and a novel octapeptide-repeat surface protein.</title>
        <authorList>
            <person name="Tanaka M."/>
            <person name="Makiuchi T."/>
            <person name="Komiyama T."/>
            <person name="Shiina T."/>
            <person name="Osaki K."/>
            <person name="Tachibana H."/>
        </authorList>
    </citation>
    <scope>NUCLEOTIDE SEQUENCE [LARGE SCALE GENOMIC DNA]</scope>
    <source>
        <strain evidence="2 3">P19-061405</strain>
    </source>
</reference>